<dbReference type="PANTHER" id="PTHR47356">
    <property type="entry name" value="FAD-DEPENDENT MONOOXYGENASE ASQG-RELATED"/>
    <property type="match status" value="1"/>
</dbReference>
<dbReference type="Proteomes" id="UP001194696">
    <property type="component" value="Unassembled WGS sequence"/>
</dbReference>
<dbReference type="SUPFAM" id="SSF51905">
    <property type="entry name" value="FAD/NAD(P)-binding domain"/>
    <property type="match status" value="1"/>
</dbReference>
<feature type="signal peptide" evidence="1">
    <location>
        <begin position="1"/>
        <end position="21"/>
    </location>
</feature>
<evidence type="ECO:0000313" key="3">
    <source>
        <dbReference type="Proteomes" id="UP001194696"/>
    </source>
</evidence>
<dbReference type="Gene3D" id="3.50.50.60">
    <property type="entry name" value="FAD/NAD(P)-binding domain"/>
    <property type="match status" value="1"/>
</dbReference>
<feature type="chain" id="PRO_5046771251" description="FAD-binding domain-containing protein" evidence="1">
    <location>
        <begin position="22"/>
        <end position="317"/>
    </location>
</feature>
<evidence type="ECO:0000256" key="1">
    <source>
        <dbReference type="SAM" id="SignalP"/>
    </source>
</evidence>
<name>A0ABQ7JVX1_9FUNG</name>
<keyword evidence="3" id="KW-1185">Reference proteome</keyword>
<accession>A0ABQ7JVX1</accession>
<dbReference type="InterPro" id="IPR036188">
    <property type="entry name" value="FAD/NAD-bd_sf"/>
</dbReference>
<proteinExistence type="predicted"/>
<comment type="caution">
    <text evidence="2">The sequence shown here is derived from an EMBL/GenBank/DDBJ whole genome shotgun (WGS) entry which is preliminary data.</text>
</comment>
<organism evidence="2 3">
    <name type="scientific">Linnemannia gamsii</name>
    <dbReference type="NCBI Taxonomy" id="64522"/>
    <lineage>
        <taxon>Eukaryota</taxon>
        <taxon>Fungi</taxon>
        <taxon>Fungi incertae sedis</taxon>
        <taxon>Mucoromycota</taxon>
        <taxon>Mortierellomycotina</taxon>
        <taxon>Mortierellomycetes</taxon>
        <taxon>Mortierellales</taxon>
        <taxon>Mortierellaceae</taxon>
        <taxon>Linnemannia</taxon>
    </lineage>
</organism>
<sequence length="317" mass="35217">MIVGAGLGGLLLGTLLQRAGGQIIPLFAQLGLDKELLDIAHPVAEFCVYNDKRELNYTLDFSDLEHLTGHKKHMVARPALYDLLLKQIPPERIHRSKRMQTKLEADDGIIIKMSDGSTYKGDILVGADGACSTVRRRLFDRLKNEGKLCKEDREHLPYRSVCLAGQTRTLDSSELSQLNNKSLCDFHAVIGDKRSYTVVMATTPHNTKTWTVIRHLDKSSSTDLENQRLKNNENTGWGPLDVQVMCDESRGIAIPGGSGDMTLGDLIDLTPKELISKVMLEEKVFETWYSGRTVILGDAAHKINPSGGRDYGDRCLV</sequence>
<evidence type="ECO:0008006" key="4">
    <source>
        <dbReference type="Google" id="ProtNLM"/>
    </source>
</evidence>
<gene>
    <name evidence="2" type="ORF">BGZ96_010527</name>
</gene>
<evidence type="ECO:0000313" key="2">
    <source>
        <dbReference type="EMBL" id="KAG0285169.1"/>
    </source>
</evidence>
<protein>
    <recommendedName>
        <fullName evidence="4">FAD-binding domain-containing protein</fullName>
    </recommendedName>
</protein>
<dbReference type="InterPro" id="IPR050562">
    <property type="entry name" value="FAD_mOase_fung"/>
</dbReference>
<dbReference type="PANTHER" id="PTHR47356:SF2">
    <property type="entry name" value="FAD-BINDING DOMAIN-CONTAINING PROTEIN-RELATED"/>
    <property type="match status" value="1"/>
</dbReference>
<keyword evidence="1" id="KW-0732">Signal</keyword>
<dbReference type="EMBL" id="JAAAIM010000694">
    <property type="protein sequence ID" value="KAG0285169.1"/>
    <property type="molecule type" value="Genomic_DNA"/>
</dbReference>
<reference evidence="2 3" key="1">
    <citation type="journal article" date="2020" name="Fungal Divers.">
        <title>Resolving the Mortierellaceae phylogeny through synthesis of multi-gene phylogenetics and phylogenomics.</title>
        <authorList>
            <person name="Vandepol N."/>
            <person name="Liber J."/>
            <person name="Desiro A."/>
            <person name="Na H."/>
            <person name="Kennedy M."/>
            <person name="Barry K."/>
            <person name="Grigoriev I.V."/>
            <person name="Miller A.N."/>
            <person name="O'Donnell K."/>
            <person name="Stajich J.E."/>
            <person name="Bonito G."/>
        </authorList>
    </citation>
    <scope>NUCLEOTIDE SEQUENCE [LARGE SCALE GENOMIC DNA]</scope>
    <source>
        <strain evidence="2 3">AD045</strain>
    </source>
</reference>